<evidence type="ECO:0000313" key="1">
    <source>
        <dbReference type="EMBL" id="MPC69560.1"/>
    </source>
</evidence>
<sequence>MRKWKTENIKGYRKAQVGKQKRVFHYTQAPETSSHLDLKAPMCRVALQRVTNVATTNSNKPYKLHDFCQLITYNEKNKITT</sequence>
<keyword evidence="2" id="KW-1185">Reference proteome</keyword>
<protein>
    <submittedName>
        <fullName evidence="1">Uncharacterized protein</fullName>
    </submittedName>
</protein>
<proteinExistence type="predicted"/>
<dbReference type="AlphaFoldDB" id="A0A5B7HBF2"/>
<comment type="caution">
    <text evidence="1">The sequence shown here is derived from an EMBL/GenBank/DDBJ whole genome shotgun (WGS) entry which is preliminary data.</text>
</comment>
<dbReference type="Proteomes" id="UP000324222">
    <property type="component" value="Unassembled WGS sequence"/>
</dbReference>
<gene>
    <name evidence="1" type="ORF">E2C01_063788</name>
</gene>
<accession>A0A5B7HBF2</accession>
<dbReference type="EMBL" id="VSRR010029642">
    <property type="protein sequence ID" value="MPC69560.1"/>
    <property type="molecule type" value="Genomic_DNA"/>
</dbReference>
<organism evidence="1 2">
    <name type="scientific">Portunus trituberculatus</name>
    <name type="common">Swimming crab</name>
    <name type="synonym">Neptunus trituberculatus</name>
    <dbReference type="NCBI Taxonomy" id="210409"/>
    <lineage>
        <taxon>Eukaryota</taxon>
        <taxon>Metazoa</taxon>
        <taxon>Ecdysozoa</taxon>
        <taxon>Arthropoda</taxon>
        <taxon>Crustacea</taxon>
        <taxon>Multicrustacea</taxon>
        <taxon>Malacostraca</taxon>
        <taxon>Eumalacostraca</taxon>
        <taxon>Eucarida</taxon>
        <taxon>Decapoda</taxon>
        <taxon>Pleocyemata</taxon>
        <taxon>Brachyura</taxon>
        <taxon>Eubrachyura</taxon>
        <taxon>Portunoidea</taxon>
        <taxon>Portunidae</taxon>
        <taxon>Portuninae</taxon>
        <taxon>Portunus</taxon>
    </lineage>
</organism>
<evidence type="ECO:0000313" key="2">
    <source>
        <dbReference type="Proteomes" id="UP000324222"/>
    </source>
</evidence>
<name>A0A5B7HBF2_PORTR</name>
<reference evidence="1 2" key="1">
    <citation type="submission" date="2019-05" db="EMBL/GenBank/DDBJ databases">
        <title>Another draft genome of Portunus trituberculatus and its Hox gene families provides insights of decapod evolution.</title>
        <authorList>
            <person name="Jeong J.-H."/>
            <person name="Song I."/>
            <person name="Kim S."/>
            <person name="Choi T."/>
            <person name="Kim D."/>
            <person name="Ryu S."/>
            <person name="Kim W."/>
        </authorList>
    </citation>
    <scope>NUCLEOTIDE SEQUENCE [LARGE SCALE GENOMIC DNA]</scope>
    <source>
        <tissue evidence="1">Muscle</tissue>
    </source>
</reference>